<dbReference type="Proteomes" id="UP000824120">
    <property type="component" value="Chromosome 8"/>
</dbReference>
<dbReference type="AlphaFoldDB" id="A0A9J5Y051"/>
<dbReference type="OrthoDB" id="1937528at2759"/>
<evidence type="ECO:0000313" key="2">
    <source>
        <dbReference type="Proteomes" id="UP000824120"/>
    </source>
</evidence>
<sequence length="180" mass="20684">MKQEKKKRKWSDSWLGQHPLKRLFPIIFSLNQQQDATIGEVWDGSWLDLSFRRHLNDWEIDNLAKFYNTLNLFKGPSSQEDNLTWEVDKQVQSSQLTRNSTILTTRLINVKAVKTGRIYISSGVVRSVNQNGPPILREGTVSTMFLICIFKRYHKGSNYARDIGMGATNNPDSEGIILQP</sequence>
<name>A0A9J5Y051_SOLCO</name>
<reference evidence="1 2" key="1">
    <citation type="submission" date="2020-09" db="EMBL/GenBank/DDBJ databases">
        <title>De no assembly of potato wild relative species, Solanum commersonii.</title>
        <authorList>
            <person name="Cho K."/>
        </authorList>
    </citation>
    <scope>NUCLEOTIDE SEQUENCE [LARGE SCALE GENOMIC DNA]</scope>
    <source>
        <strain evidence="1">LZ3.2</strain>
        <tissue evidence="1">Leaf</tissue>
    </source>
</reference>
<protein>
    <submittedName>
        <fullName evidence="1">Uncharacterized protein</fullName>
    </submittedName>
</protein>
<dbReference type="EMBL" id="JACXVP010000008">
    <property type="protein sequence ID" value="KAG5593354.1"/>
    <property type="molecule type" value="Genomic_DNA"/>
</dbReference>
<keyword evidence="2" id="KW-1185">Reference proteome</keyword>
<accession>A0A9J5Y051</accession>
<evidence type="ECO:0000313" key="1">
    <source>
        <dbReference type="EMBL" id="KAG5593354.1"/>
    </source>
</evidence>
<proteinExistence type="predicted"/>
<gene>
    <name evidence="1" type="ORF">H5410_043868</name>
</gene>
<organism evidence="1 2">
    <name type="scientific">Solanum commersonii</name>
    <name type="common">Commerson's wild potato</name>
    <name type="synonym">Commerson's nightshade</name>
    <dbReference type="NCBI Taxonomy" id="4109"/>
    <lineage>
        <taxon>Eukaryota</taxon>
        <taxon>Viridiplantae</taxon>
        <taxon>Streptophyta</taxon>
        <taxon>Embryophyta</taxon>
        <taxon>Tracheophyta</taxon>
        <taxon>Spermatophyta</taxon>
        <taxon>Magnoliopsida</taxon>
        <taxon>eudicotyledons</taxon>
        <taxon>Gunneridae</taxon>
        <taxon>Pentapetalae</taxon>
        <taxon>asterids</taxon>
        <taxon>lamiids</taxon>
        <taxon>Solanales</taxon>
        <taxon>Solanaceae</taxon>
        <taxon>Solanoideae</taxon>
        <taxon>Solaneae</taxon>
        <taxon>Solanum</taxon>
    </lineage>
</organism>
<comment type="caution">
    <text evidence="1">The sequence shown here is derived from an EMBL/GenBank/DDBJ whole genome shotgun (WGS) entry which is preliminary data.</text>
</comment>